<feature type="transmembrane region" description="Helical" evidence="6">
    <location>
        <begin position="147"/>
        <end position="168"/>
    </location>
</feature>
<feature type="transmembrane region" description="Helical" evidence="6">
    <location>
        <begin position="318"/>
        <end position="336"/>
    </location>
</feature>
<feature type="domain" description="HTTM-like" evidence="7">
    <location>
        <begin position="30"/>
        <end position="332"/>
    </location>
</feature>
<gene>
    <name evidence="8" type="ORF">AS594_06105</name>
</gene>
<dbReference type="EMBL" id="MEHJ01000001">
    <property type="protein sequence ID" value="OEJ24117.1"/>
    <property type="molecule type" value="Genomic_DNA"/>
</dbReference>
<evidence type="ECO:0000256" key="3">
    <source>
        <dbReference type="ARBA" id="ARBA00022989"/>
    </source>
</evidence>
<evidence type="ECO:0000256" key="6">
    <source>
        <dbReference type="SAM" id="Phobius"/>
    </source>
</evidence>
<organism evidence="8 9">
    <name type="scientific">Streptomyces agglomeratus</name>
    <dbReference type="NCBI Taxonomy" id="285458"/>
    <lineage>
        <taxon>Bacteria</taxon>
        <taxon>Bacillati</taxon>
        <taxon>Actinomycetota</taxon>
        <taxon>Actinomycetes</taxon>
        <taxon>Kitasatosporales</taxon>
        <taxon>Streptomycetaceae</taxon>
        <taxon>Streptomyces</taxon>
    </lineage>
</organism>
<reference evidence="8 9" key="1">
    <citation type="submission" date="2016-08" db="EMBL/GenBank/DDBJ databases">
        <title>Complete genome sequence of Streptomyces agglomeratus strain 6-3-2, a novel anti-MRSA actinomycete isolated from Wuli of Tebit, China.</title>
        <authorList>
            <person name="Chen X."/>
        </authorList>
    </citation>
    <scope>NUCLEOTIDE SEQUENCE [LARGE SCALE GENOMIC DNA]</scope>
    <source>
        <strain evidence="8 9">6-3-2</strain>
    </source>
</reference>
<dbReference type="GO" id="GO:0012505">
    <property type="term" value="C:endomembrane system"/>
    <property type="evidence" value="ECO:0007669"/>
    <property type="project" value="UniProtKB-SubCell"/>
</dbReference>
<keyword evidence="9" id="KW-1185">Reference proteome</keyword>
<evidence type="ECO:0000256" key="2">
    <source>
        <dbReference type="ARBA" id="ARBA00022692"/>
    </source>
</evidence>
<dbReference type="InterPro" id="IPR052964">
    <property type="entry name" value="Sporulation_signal_mat"/>
</dbReference>
<feature type="transmembrane region" description="Helical" evidence="6">
    <location>
        <begin position="294"/>
        <end position="312"/>
    </location>
</feature>
<feature type="transmembrane region" description="Helical" evidence="6">
    <location>
        <begin position="90"/>
        <end position="118"/>
    </location>
</feature>
<feature type="transmembrane region" description="Helical" evidence="6">
    <location>
        <begin position="211"/>
        <end position="230"/>
    </location>
</feature>
<dbReference type="InterPro" id="IPR011020">
    <property type="entry name" value="HTTM-like"/>
</dbReference>
<dbReference type="AlphaFoldDB" id="A0A1E5P3Q7"/>
<evidence type="ECO:0000256" key="1">
    <source>
        <dbReference type="ARBA" id="ARBA00004127"/>
    </source>
</evidence>
<dbReference type="Proteomes" id="UP000095759">
    <property type="component" value="Unassembled WGS sequence"/>
</dbReference>
<dbReference type="RefSeq" id="WP_069926048.1">
    <property type="nucleotide sequence ID" value="NZ_MEHI01000001.1"/>
</dbReference>
<feature type="region of interest" description="Disordered" evidence="5">
    <location>
        <begin position="345"/>
        <end position="372"/>
    </location>
</feature>
<protein>
    <recommendedName>
        <fullName evidence="7">HTTM-like domain-containing protein</fullName>
    </recommendedName>
</protein>
<keyword evidence="2 6" id="KW-0812">Transmembrane</keyword>
<dbReference type="STRING" id="285458.BGM19_30680"/>
<feature type="transmembrane region" description="Helical" evidence="6">
    <location>
        <begin position="258"/>
        <end position="282"/>
    </location>
</feature>
<sequence length="372" mass="41197">MTVRAALSLGLESAGGLGRQVRDTARKLTLQPLAPYSAAAIRIGLGGLYLIHLLRESVRADRLWGPGSPFTADLFERTMEARGLDGAFSWWYSLLVTDSALVFWAWYALAVVASALLMLGWRTRAVTVLFWFLVVAFYIRGSMANSGWALLSLLFANFLLFIASGRHWSLDARRRARRAKEGKKAAGSRFVFWGEETEELRRRLVTVLHNGGMAMIALQVMVIYASAAMYKIQGESWRNGTALYYSMMYDDFSTFPELSAWVASHGTFAALMAYVTVFSQMLFPALVFNRRLKYCILVIMLSTHIGIGLLMALPMFSAITIVGDLVFLPTTFWLAASRLVRTARAAPEEETKPPEPVPPPRNAADAGVGSTA</sequence>
<comment type="subcellular location">
    <subcellularLocation>
        <location evidence="1">Endomembrane system</location>
        <topology evidence="1">Multi-pass membrane protein</topology>
    </subcellularLocation>
</comment>
<dbReference type="PANTHER" id="PTHR39535:SF2">
    <property type="entry name" value="HTTM DOMAIN-CONTAINING PROTEIN"/>
    <property type="match status" value="1"/>
</dbReference>
<dbReference type="PANTHER" id="PTHR39535">
    <property type="entry name" value="SPORULATION-DELAYING PROTEIN SDPB"/>
    <property type="match status" value="1"/>
</dbReference>
<evidence type="ECO:0000313" key="9">
    <source>
        <dbReference type="Proteomes" id="UP000095759"/>
    </source>
</evidence>
<keyword evidence="3 6" id="KW-1133">Transmembrane helix</keyword>
<comment type="caution">
    <text evidence="8">The sequence shown here is derived from an EMBL/GenBank/DDBJ whole genome shotgun (WGS) entry which is preliminary data.</text>
</comment>
<dbReference type="SMART" id="SM00752">
    <property type="entry name" value="HTTM"/>
    <property type="match status" value="1"/>
</dbReference>
<feature type="transmembrane region" description="Helical" evidence="6">
    <location>
        <begin position="125"/>
        <end position="141"/>
    </location>
</feature>
<accession>A0A1E5P3Q7</accession>
<evidence type="ECO:0000256" key="5">
    <source>
        <dbReference type="SAM" id="MobiDB-lite"/>
    </source>
</evidence>
<proteinExistence type="predicted"/>
<name>A0A1E5P3Q7_9ACTN</name>
<evidence type="ECO:0000256" key="4">
    <source>
        <dbReference type="ARBA" id="ARBA00023136"/>
    </source>
</evidence>
<feature type="transmembrane region" description="Helical" evidence="6">
    <location>
        <begin position="33"/>
        <end position="54"/>
    </location>
</feature>
<evidence type="ECO:0000313" key="8">
    <source>
        <dbReference type="EMBL" id="OEJ24117.1"/>
    </source>
</evidence>
<dbReference type="OrthoDB" id="128729at2"/>
<keyword evidence="4 6" id="KW-0472">Membrane</keyword>
<evidence type="ECO:0000259" key="7">
    <source>
        <dbReference type="SMART" id="SM00752"/>
    </source>
</evidence>